<sequence>MSVPVPVSLSIFDIALIVDIVCHSLSLYDIQNCRRVSKQWSVLFKPHLWSTTKLPSTTASHFNDTHLSKDTIATLFANRRWIQSLHLNTKHLKHISESGIFTTLQEIVLYDDADTRYGRNRPFTPQAAAALIHTNTHLQRLTIDIDYEHYNRGDGLVQAIMLAVARHPSLTQFFWQVPNGYENTAFAKCLLYACHGGSIQELVVAHRYYNGLYDNVYFGCCCSYYNNSYLCKPFKQNDDTVPPDLKNDPQYVELFKNKLEVPIDQLEEPFAFRRLCLPPGAAFEPYLLPLLCACPDLQYTSVDMSSDHSGTILEMLASRPHPLRGLGLDCAHSDMDYSREIGRFKQLQRLHIPAMSSDQVGRIIDVLATSGGRFESLEVLGVSMTAVSAKDVVSIVATFPNLKELRVESVRIYTQGGRGGTLDHQEQPLKDKELDSMDTVVQDWDPEEIDRQGGDMVDWWRYWSQALRFMKAVRAEHYCYQQDLTANSSFFCQSQKRSFSMRFMFMYPVRAFMSYSELFEYAQATGPRAKHARGFTIMDAYRLARGILDNEFKANAFDAECMDYMYYMYWYDARWNEYDQREEERWGIPDAAQEYTIAKSRNRHRSLRDRKRSAFRRPFKK</sequence>
<dbReference type="Proteomes" id="UP000696485">
    <property type="component" value="Unassembled WGS sequence"/>
</dbReference>
<dbReference type="SUPFAM" id="SSF52047">
    <property type="entry name" value="RNI-like"/>
    <property type="match status" value="1"/>
</dbReference>
<name>A0A9P5VMX5_9FUNG</name>
<protein>
    <recommendedName>
        <fullName evidence="4">F-box domain-containing protein</fullName>
    </recommendedName>
</protein>
<dbReference type="EMBL" id="JAAAUY010000192">
    <property type="protein sequence ID" value="KAF9333616.1"/>
    <property type="molecule type" value="Genomic_DNA"/>
</dbReference>
<feature type="region of interest" description="Disordered" evidence="1">
    <location>
        <begin position="602"/>
        <end position="621"/>
    </location>
</feature>
<proteinExistence type="predicted"/>
<evidence type="ECO:0008006" key="4">
    <source>
        <dbReference type="Google" id="ProtNLM"/>
    </source>
</evidence>
<gene>
    <name evidence="2" type="ORF">BG006_003387</name>
</gene>
<dbReference type="AlphaFoldDB" id="A0A9P5VMX5"/>
<evidence type="ECO:0000313" key="3">
    <source>
        <dbReference type="Proteomes" id="UP000696485"/>
    </source>
</evidence>
<organism evidence="2 3">
    <name type="scientific">Podila minutissima</name>
    <dbReference type="NCBI Taxonomy" id="64525"/>
    <lineage>
        <taxon>Eukaryota</taxon>
        <taxon>Fungi</taxon>
        <taxon>Fungi incertae sedis</taxon>
        <taxon>Mucoromycota</taxon>
        <taxon>Mortierellomycotina</taxon>
        <taxon>Mortierellomycetes</taxon>
        <taxon>Mortierellales</taxon>
        <taxon>Mortierellaceae</taxon>
        <taxon>Podila</taxon>
    </lineage>
</organism>
<evidence type="ECO:0000313" key="2">
    <source>
        <dbReference type="EMBL" id="KAF9333616.1"/>
    </source>
</evidence>
<dbReference type="Gene3D" id="3.80.10.10">
    <property type="entry name" value="Ribonuclease Inhibitor"/>
    <property type="match status" value="1"/>
</dbReference>
<keyword evidence="3" id="KW-1185">Reference proteome</keyword>
<reference evidence="2" key="1">
    <citation type="journal article" date="2020" name="Fungal Divers.">
        <title>Resolving the Mortierellaceae phylogeny through synthesis of multi-gene phylogenetics and phylogenomics.</title>
        <authorList>
            <person name="Vandepol N."/>
            <person name="Liber J."/>
            <person name="Desiro A."/>
            <person name="Na H."/>
            <person name="Kennedy M."/>
            <person name="Barry K."/>
            <person name="Grigoriev I.V."/>
            <person name="Miller A.N."/>
            <person name="O'Donnell K."/>
            <person name="Stajich J.E."/>
            <person name="Bonito G."/>
        </authorList>
    </citation>
    <scope>NUCLEOTIDE SEQUENCE</scope>
    <source>
        <strain evidence="2">NVP1</strain>
    </source>
</reference>
<evidence type="ECO:0000256" key="1">
    <source>
        <dbReference type="SAM" id="MobiDB-lite"/>
    </source>
</evidence>
<dbReference type="InterPro" id="IPR032675">
    <property type="entry name" value="LRR_dom_sf"/>
</dbReference>
<accession>A0A9P5VMX5</accession>
<comment type="caution">
    <text evidence="2">The sequence shown here is derived from an EMBL/GenBank/DDBJ whole genome shotgun (WGS) entry which is preliminary data.</text>
</comment>